<accession>A0ABQ4L818</accession>
<dbReference type="RefSeq" id="WP_212982831.1">
    <property type="nucleotide sequence ID" value="NZ_BORU01000001.1"/>
</dbReference>
<gene>
    <name evidence="2" type="ORF">J21TS7_07630</name>
</gene>
<dbReference type="PANTHER" id="PTHR45947">
    <property type="entry name" value="SULFOQUINOVOSYL TRANSFERASE SQD2"/>
    <property type="match status" value="1"/>
</dbReference>
<dbReference type="SUPFAM" id="SSF53756">
    <property type="entry name" value="UDP-Glycosyltransferase/glycogen phosphorylase"/>
    <property type="match status" value="1"/>
</dbReference>
<dbReference type="Pfam" id="PF00534">
    <property type="entry name" value="Glycos_transf_1"/>
    <property type="match status" value="1"/>
</dbReference>
<evidence type="ECO:0000313" key="2">
    <source>
        <dbReference type="EMBL" id="GIO52445.1"/>
    </source>
</evidence>
<dbReference type="PANTHER" id="PTHR45947:SF3">
    <property type="entry name" value="SULFOQUINOVOSYL TRANSFERASE SQD2"/>
    <property type="match status" value="1"/>
</dbReference>
<organism evidence="2 3">
    <name type="scientific">Paenibacillus cineris</name>
    <dbReference type="NCBI Taxonomy" id="237530"/>
    <lineage>
        <taxon>Bacteria</taxon>
        <taxon>Bacillati</taxon>
        <taxon>Bacillota</taxon>
        <taxon>Bacilli</taxon>
        <taxon>Bacillales</taxon>
        <taxon>Paenibacillaceae</taxon>
        <taxon>Paenibacillus</taxon>
    </lineage>
</organism>
<evidence type="ECO:0000313" key="3">
    <source>
        <dbReference type="Proteomes" id="UP000676601"/>
    </source>
</evidence>
<keyword evidence="3" id="KW-1185">Reference proteome</keyword>
<dbReference type="InterPro" id="IPR001296">
    <property type="entry name" value="Glyco_trans_1"/>
</dbReference>
<feature type="domain" description="Glycosyl transferase family 1" evidence="1">
    <location>
        <begin position="196"/>
        <end position="343"/>
    </location>
</feature>
<dbReference type="Gene3D" id="3.40.50.2000">
    <property type="entry name" value="Glycogen Phosphorylase B"/>
    <property type="match status" value="2"/>
</dbReference>
<proteinExistence type="predicted"/>
<comment type="caution">
    <text evidence="2">The sequence shown here is derived from an EMBL/GenBank/DDBJ whole genome shotgun (WGS) entry which is preliminary data.</text>
</comment>
<sequence>MMIKTLLLTNTIAPYRIPVLNRLKEQNDIELKVWYLEEREKNRQWNINHQDINYNYTCLPGIHTYIQRLDMGVHINPGIFFRLVKENPDVIITSGYDSLGYWSALYYSKMFRKKFIVWWGSTLESSRVNNGLVNRARKLFFHSADAFITYGTESANCLKHYGVEQEKIVVGYNTVDIRFFRNKYKEYLNRADSDYKKQNKLKLLFIGQLIERKGLVQIIDALNLLGDSSWELKIVGSGPDEQKLAQRVSNYGLQSQIHFEGYKQKEELTDYLIQSDCLLFPSLIEVWGLVVNEALATNTFVLASKYAGATKDIIINQQNGLIIDPLDVNDLLQAFRWLMDHQDYVRSQWKMSFQLWRKLHPHSYAKAVSEAIKTAIS</sequence>
<dbReference type="InterPro" id="IPR050194">
    <property type="entry name" value="Glycosyltransferase_grp1"/>
</dbReference>
<dbReference type="Proteomes" id="UP000676601">
    <property type="component" value="Unassembled WGS sequence"/>
</dbReference>
<evidence type="ECO:0000259" key="1">
    <source>
        <dbReference type="Pfam" id="PF00534"/>
    </source>
</evidence>
<reference evidence="2 3" key="1">
    <citation type="submission" date="2021-03" db="EMBL/GenBank/DDBJ databases">
        <title>Antimicrobial resistance genes in bacteria isolated from Japanese honey, and their potential for conferring macrolide and lincosamide resistance in the American foulbrood pathogen Paenibacillus larvae.</title>
        <authorList>
            <person name="Okamoto M."/>
            <person name="Kumagai M."/>
            <person name="Kanamori H."/>
            <person name="Takamatsu D."/>
        </authorList>
    </citation>
    <scope>NUCLEOTIDE SEQUENCE [LARGE SCALE GENOMIC DNA]</scope>
    <source>
        <strain evidence="2 3">J21TS7</strain>
    </source>
</reference>
<dbReference type="CDD" id="cd03801">
    <property type="entry name" value="GT4_PimA-like"/>
    <property type="match status" value="1"/>
</dbReference>
<protein>
    <recommendedName>
        <fullName evidence="1">Glycosyl transferase family 1 domain-containing protein</fullName>
    </recommendedName>
</protein>
<dbReference type="EMBL" id="BORU01000001">
    <property type="protein sequence ID" value="GIO52445.1"/>
    <property type="molecule type" value="Genomic_DNA"/>
</dbReference>
<name>A0ABQ4L818_9BACL</name>